<accession>A0A1H7GS06</accession>
<gene>
    <name evidence="2" type="ORF">SAMN05216439_0887</name>
</gene>
<dbReference type="Proteomes" id="UP000199506">
    <property type="component" value="Unassembled WGS sequence"/>
</dbReference>
<dbReference type="SUPFAM" id="SSF55469">
    <property type="entry name" value="FMN-dependent nitroreductase-like"/>
    <property type="match status" value="1"/>
</dbReference>
<organism evidence="2 3">
    <name type="scientific">Methanobrevibacter gottschalkii</name>
    <dbReference type="NCBI Taxonomy" id="190974"/>
    <lineage>
        <taxon>Archaea</taxon>
        <taxon>Methanobacteriati</taxon>
        <taxon>Methanobacteriota</taxon>
        <taxon>Methanomada group</taxon>
        <taxon>Methanobacteria</taxon>
        <taxon>Methanobacteriales</taxon>
        <taxon>Methanobacteriaceae</taxon>
        <taxon>Methanobrevibacter</taxon>
    </lineage>
</organism>
<dbReference type="InterPro" id="IPR000415">
    <property type="entry name" value="Nitroreductase-like"/>
</dbReference>
<dbReference type="RefSeq" id="WP_069575200.1">
    <property type="nucleotide sequence ID" value="NZ_FOAK01000002.1"/>
</dbReference>
<dbReference type="OrthoDB" id="105365at2157"/>
<dbReference type="Pfam" id="PF00881">
    <property type="entry name" value="Nitroreductase"/>
    <property type="match status" value="1"/>
</dbReference>
<dbReference type="CDD" id="cd02150">
    <property type="entry name" value="nitroreductase"/>
    <property type="match status" value="1"/>
</dbReference>
<proteinExistence type="predicted"/>
<name>A0A1H7GS06_9EURY</name>
<dbReference type="InterPro" id="IPR029479">
    <property type="entry name" value="Nitroreductase"/>
</dbReference>
<sequence>MSLIFKRKSVRKFKDEKVSEEVITNLLKAGMQAPSSCNSQPWEFIVVSKKEDKLAISQMHQFAKPAANASHLIITVGNLNEAKVIRMIEQDLGACNENILLQATHEGLGAVWLGFHPIEDRTLKLKEYLNIPDHCIPFSVICVGYPAHESEIKIRYDESKVHFDKY</sequence>
<evidence type="ECO:0000313" key="3">
    <source>
        <dbReference type="Proteomes" id="UP000199506"/>
    </source>
</evidence>
<evidence type="ECO:0000313" key="2">
    <source>
        <dbReference type="EMBL" id="SEK40946.1"/>
    </source>
</evidence>
<evidence type="ECO:0000259" key="1">
    <source>
        <dbReference type="Pfam" id="PF00881"/>
    </source>
</evidence>
<reference evidence="2 3" key="1">
    <citation type="submission" date="2016-10" db="EMBL/GenBank/DDBJ databases">
        <authorList>
            <person name="de Groot N.N."/>
        </authorList>
    </citation>
    <scope>NUCLEOTIDE SEQUENCE [LARGE SCALE GENOMIC DNA]</scope>
    <source>
        <strain evidence="2 3">DSM 11978</strain>
    </source>
</reference>
<dbReference type="AlphaFoldDB" id="A0A1H7GS06"/>
<dbReference type="Gene3D" id="3.40.109.10">
    <property type="entry name" value="NADH Oxidase"/>
    <property type="match status" value="1"/>
</dbReference>
<dbReference type="GO" id="GO:0016491">
    <property type="term" value="F:oxidoreductase activity"/>
    <property type="evidence" value="ECO:0007669"/>
    <property type="project" value="InterPro"/>
</dbReference>
<feature type="domain" description="Nitroreductase" evidence="1">
    <location>
        <begin position="5"/>
        <end position="145"/>
    </location>
</feature>
<dbReference type="InterPro" id="IPR050627">
    <property type="entry name" value="Nitroreductase/BluB"/>
</dbReference>
<dbReference type="PANTHER" id="PTHR23026:SF123">
    <property type="entry name" value="NAD(P)H NITROREDUCTASE RV3131-RELATED"/>
    <property type="match status" value="1"/>
</dbReference>
<dbReference type="EMBL" id="FOAK01000002">
    <property type="protein sequence ID" value="SEK40946.1"/>
    <property type="molecule type" value="Genomic_DNA"/>
</dbReference>
<dbReference type="STRING" id="190974.SAMN05216439_0887"/>
<protein>
    <submittedName>
        <fullName evidence="2">Nitroreductase</fullName>
    </submittedName>
</protein>
<dbReference type="PANTHER" id="PTHR23026">
    <property type="entry name" value="NADPH NITROREDUCTASE"/>
    <property type="match status" value="1"/>
</dbReference>